<dbReference type="STRING" id="497965.Cyan7822_0030"/>
<dbReference type="PROSITE" id="PS51194">
    <property type="entry name" value="HELICASE_CTER"/>
    <property type="match status" value="1"/>
</dbReference>
<dbReference type="FunFam" id="3.40.50.300:FF:000533">
    <property type="entry name" value="Helicase, Snf2 family"/>
    <property type="match status" value="1"/>
</dbReference>
<dbReference type="GO" id="GO:0016787">
    <property type="term" value="F:hydrolase activity"/>
    <property type="evidence" value="ECO:0007669"/>
    <property type="project" value="UniProtKB-KW"/>
</dbReference>
<dbReference type="RefSeq" id="WP_013320192.1">
    <property type="nucleotide sequence ID" value="NC_014501.1"/>
</dbReference>
<dbReference type="InterPro" id="IPR000330">
    <property type="entry name" value="SNF2_N"/>
</dbReference>
<evidence type="ECO:0000313" key="5">
    <source>
        <dbReference type="Proteomes" id="UP000008206"/>
    </source>
</evidence>
<dbReference type="InterPro" id="IPR038718">
    <property type="entry name" value="SNF2-like_sf"/>
</dbReference>
<dbReference type="PROSITE" id="PS51192">
    <property type="entry name" value="HELICASE_ATP_BIND_1"/>
    <property type="match status" value="1"/>
</dbReference>
<dbReference type="Pfam" id="PF00271">
    <property type="entry name" value="Helicase_C"/>
    <property type="match status" value="1"/>
</dbReference>
<gene>
    <name evidence="4" type="ordered locus">Cyan7822_0030</name>
</gene>
<feature type="domain" description="Helicase ATP-binding" evidence="2">
    <location>
        <begin position="582"/>
        <end position="745"/>
    </location>
</feature>
<dbReference type="AlphaFoldDB" id="E0UHE1"/>
<dbReference type="KEGG" id="cyj:Cyan7822_0030"/>
<dbReference type="InterPro" id="IPR001650">
    <property type="entry name" value="Helicase_C-like"/>
</dbReference>
<organism evidence="4 5">
    <name type="scientific">Gloeothece verrucosa (strain PCC 7822)</name>
    <name type="common">Cyanothece sp. (strain PCC 7822)</name>
    <dbReference type="NCBI Taxonomy" id="497965"/>
    <lineage>
        <taxon>Bacteria</taxon>
        <taxon>Bacillati</taxon>
        <taxon>Cyanobacteriota</taxon>
        <taxon>Cyanophyceae</taxon>
        <taxon>Oscillatoriophycideae</taxon>
        <taxon>Chroococcales</taxon>
        <taxon>Aphanothecaceae</taxon>
        <taxon>Gloeothece</taxon>
        <taxon>Gloeothece verrucosa</taxon>
    </lineage>
</organism>
<evidence type="ECO:0000256" key="1">
    <source>
        <dbReference type="ARBA" id="ARBA00022801"/>
    </source>
</evidence>
<dbReference type="CDD" id="cd18793">
    <property type="entry name" value="SF2_C_SNF"/>
    <property type="match status" value="1"/>
</dbReference>
<dbReference type="InterPro" id="IPR027417">
    <property type="entry name" value="P-loop_NTPase"/>
</dbReference>
<dbReference type="GO" id="GO:0005524">
    <property type="term" value="F:ATP binding"/>
    <property type="evidence" value="ECO:0007669"/>
    <property type="project" value="InterPro"/>
</dbReference>
<evidence type="ECO:0000313" key="4">
    <source>
        <dbReference type="EMBL" id="ADN12082.1"/>
    </source>
</evidence>
<dbReference type="Pfam" id="PF00176">
    <property type="entry name" value="SNF2-rel_dom"/>
    <property type="match status" value="1"/>
</dbReference>
<protein>
    <submittedName>
        <fullName evidence="4">SNF2-related protein</fullName>
    </submittedName>
</protein>
<feature type="domain" description="Helicase C-terminal" evidence="3">
    <location>
        <begin position="872"/>
        <end position="1029"/>
    </location>
</feature>
<dbReference type="SMART" id="SM00490">
    <property type="entry name" value="HELICc"/>
    <property type="match status" value="1"/>
</dbReference>
<dbReference type="Pfam" id="PF12419">
    <property type="entry name" value="DUF3670"/>
    <property type="match status" value="1"/>
</dbReference>
<dbReference type="InterPro" id="IPR014001">
    <property type="entry name" value="Helicase_ATP-bd"/>
</dbReference>
<dbReference type="OrthoDB" id="9814088at2"/>
<dbReference type="eggNOG" id="COG0553">
    <property type="taxonomic scope" value="Bacteria"/>
</dbReference>
<sequence>MPTLHGSWIRHSAKGYFFIWGETWRPSLPASSISPHPFNLNQTELPSFLESQQLGVAEKFAEKWTSLVMALPSVAKGKSKTFLPLLSEQKVDDDSQKKSLSLQLWQVEGIALPPRVALNFFKKLPLNVLDIEESFFGKDLIFWLHIYRWSLDLLGRGKFLPGLFDSFEQPISCWYPLLDSAIDQARFAKFTQTMPTVCRAYLQEGEDFSREAEGEGVADSQALLLEVLRILVDTQLRSWIDNVPNIPKSLIVQPWLQSLVHYSPSFEFDSKNVTRVQTALYNWTLPIQDYLVTPTNNQLGQNQYRVCLVLQPPTDEQIQVGEVDWKLTYHLQALDDDHFLVKAETIWQHPVERLMVQKRAIEKPQETLLKGLGLASRLYEPISQSLQESKPIACLLNPIEVYQFIKTSVAELQNNGLGVILPPGLVSGDEKRLGIKVEAAVNSKPGERLNLASLLSYNLKIAIGNQTISQKDFDKLLAQKSPIVEINGQWIALQPADVRAAQSVLEQSNEQINLTVEDALRLSTGETKSLAKLPVVNFEASGILEEFINNITNNQSIQPLDTPKSFRGELRPYQNRGAGWLSFLEKWGLGACLADDMGLGKTPQFLAFILYLKQEYGLVNPTLVICPTSVVNNWEREVQKFAPTLSVLVHHGHERKKGKAFKRQVENKDLVITSYSLVYRDAATLEEIQWQGVVLDEAQNIKNAQAKQSQAVRKLNAGFRMALTGTPVENRLSELWSILDFLNPGFLGNQQFFQKRFAIPIEKYGDKESLTILRSLVRPFILRRLKTDKDIIQDLPEKQEMNVYCGLSVEQADLYQKLVDESLSNIEAATGIQRRGLILSLLLKLKQVCNHPAQYLKESRLNSGEKSGKLLRLEEMLEELVEEGDRALIFTQFAEWGKLLQPYLTQKLGREVLFLYGATPRQQRQEMIDRFQNDPAGPPIFILSLKAGGTGLNLTRANHVFHIDRWWNPAVENQATDRAFRIGQKQNVQVHKFICTGTLEEKINDMIESKKQLAEQTVDAGENWLTELDTDQLRTLLLLDRHAVIDE</sequence>
<keyword evidence="5" id="KW-1185">Reference proteome</keyword>
<dbReference type="EMBL" id="CP002198">
    <property type="protein sequence ID" value="ADN12082.1"/>
    <property type="molecule type" value="Genomic_DNA"/>
</dbReference>
<dbReference type="PANTHER" id="PTHR10799">
    <property type="entry name" value="SNF2/RAD54 HELICASE FAMILY"/>
    <property type="match status" value="1"/>
</dbReference>
<name>E0UHE1_GLOV7</name>
<accession>E0UHE1</accession>
<dbReference type="CDD" id="cd18012">
    <property type="entry name" value="DEXQc_arch_SWI2_SNF2"/>
    <property type="match status" value="1"/>
</dbReference>
<evidence type="ECO:0000259" key="2">
    <source>
        <dbReference type="PROSITE" id="PS51192"/>
    </source>
</evidence>
<dbReference type="FunFam" id="3.40.50.10810:FF:000057">
    <property type="entry name" value="Snf2/Rad54 family helicase"/>
    <property type="match status" value="1"/>
</dbReference>
<dbReference type="InterPro" id="IPR049730">
    <property type="entry name" value="SNF2/RAD54-like_C"/>
</dbReference>
<proteinExistence type="predicted"/>
<dbReference type="SMART" id="SM00487">
    <property type="entry name" value="DEXDc"/>
    <property type="match status" value="1"/>
</dbReference>
<dbReference type="InterPro" id="IPR022138">
    <property type="entry name" value="DUF3670"/>
</dbReference>
<reference evidence="5" key="1">
    <citation type="journal article" date="2011" name="MBio">
        <title>Novel metabolic attributes of the genus Cyanothece, comprising a group of unicellular nitrogen-fixing Cyanobacteria.</title>
        <authorList>
            <person name="Bandyopadhyay A."/>
            <person name="Elvitigala T."/>
            <person name="Welsh E."/>
            <person name="Stockel J."/>
            <person name="Liberton M."/>
            <person name="Min H."/>
            <person name="Sherman L.A."/>
            <person name="Pakrasi H.B."/>
        </authorList>
    </citation>
    <scope>NUCLEOTIDE SEQUENCE [LARGE SCALE GENOMIC DNA]</scope>
    <source>
        <strain evidence="5">PCC 7822</strain>
    </source>
</reference>
<dbReference type="HOGENOM" id="CLU_000315_21_8_3"/>
<keyword evidence="1" id="KW-0378">Hydrolase</keyword>
<evidence type="ECO:0000259" key="3">
    <source>
        <dbReference type="PROSITE" id="PS51194"/>
    </source>
</evidence>
<dbReference type="Gene3D" id="3.40.50.300">
    <property type="entry name" value="P-loop containing nucleotide triphosphate hydrolases"/>
    <property type="match status" value="1"/>
</dbReference>
<dbReference type="SUPFAM" id="SSF52540">
    <property type="entry name" value="P-loop containing nucleoside triphosphate hydrolases"/>
    <property type="match status" value="2"/>
</dbReference>
<dbReference type="Gene3D" id="3.40.50.10810">
    <property type="entry name" value="Tandem AAA-ATPase domain"/>
    <property type="match status" value="1"/>
</dbReference>
<dbReference type="Proteomes" id="UP000008206">
    <property type="component" value="Chromosome"/>
</dbReference>